<dbReference type="PANTHER" id="PTHR13546:SF12">
    <property type="entry name" value="COILED-COIL DOMAIN-CONTAINING PROTEIN 85B"/>
    <property type="match status" value="1"/>
</dbReference>
<protein>
    <recommendedName>
        <fullName evidence="9">Coiled-coil domain containing 85B</fullName>
    </recommendedName>
</protein>
<dbReference type="GO" id="GO:0005912">
    <property type="term" value="C:adherens junction"/>
    <property type="evidence" value="ECO:0007669"/>
    <property type="project" value="UniProtKB-SubCell"/>
</dbReference>
<name>A0A670YZB9_PSETE</name>
<dbReference type="GO" id="GO:0005634">
    <property type="term" value="C:nucleus"/>
    <property type="evidence" value="ECO:0007669"/>
    <property type="project" value="TreeGrafter"/>
</dbReference>
<reference evidence="7" key="2">
    <citation type="submission" date="2025-09" db="UniProtKB">
        <authorList>
            <consortium name="Ensembl"/>
        </authorList>
    </citation>
    <scope>IDENTIFICATION</scope>
</reference>
<dbReference type="Proteomes" id="UP000472273">
    <property type="component" value="Unplaced"/>
</dbReference>
<dbReference type="GO" id="GO:0045892">
    <property type="term" value="P:negative regulation of DNA-templated transcription"/>
    <property type="evidence" value="ECO:0007669"/>
    <property type="project" value="TreeGrafter"/>
</dbReference>
<dbReference type="PANTHER" id="PTHR13546">
    <property type="entry name" value="RE60986P"/>
    <property type="match status" value="1"/>
</dbReference>
<evidence type="ECO:0000256" key="2">
    <source>
        <dbReference type="ARBA" id="ARBA00009052"/>
    </source>
</evidence>
<sequence>LQKAAGGCVEADLAGCSKEEIVHRLRREEAEKLAGVNRQLQEHLRKIHELKDVNGQLQVENCELRDLCCFLDEDQLKAKCLACHWQIFRHHTAQVLCYEVARCLHKLASLEGRPRFSLILSSLRDLGWIGDGPGSFSDCSAGLCPSPTTSTTSGDTPALPVGCSSSSSESDSTRGMTSLLLLSSPIPFWPYNVT</sequence>
<evidence type="ECO:0000313" key="8">
    <source>
        <dbReference type="Proteomes" id="UP000472273"/>
    </source>
</evidence>
<dbReference type="Pfam" id="PF10226">
    <property type="entry name" value="CCDC85"/>
    <property type="match status" value="1"/>
</dbReference>
<evidence type="ECO:0000256" key="6">
    <source>
        <dbReference type="SAM" id="MobiDB-lite"/>
    </source>
</evidence>
<keyword evidence="3" id="KW-0965">Cell junction</keyword>
<evidence type="ECO:0000313" key="7">
    <source>
        <dbReference type="Ensembl" id="ENSPTXP00000016334.1"/>
    </source>
</evidence>
<evidence type="ECO:0000256" key="3">
    <source>
        <dbReference type="ARBA" id="ARBA00022949"/>
    </source>
</evidence>
<comment type="subcellular location">
    <subcellularLocation>
        <location evidence="1">Cell junction</location>
        <location evidence="1">Adherens junction</location>
    </subcellularLocation>
</comment>
<organism evidence="7 8">
    <name type="scientific">Pseudonaja textilis</name>
    <name type="common">Eastern brown snake</name>
    <dbReference type="NCBI Taxonomy" id="8673"/>
    <lineage>
        <taxon>Eukaryota</taxon>
        <taxon>Metazoa</taxon>
        <taxon>Chordata</taxon>
        <taxon>Craniata</taxon>
        <taxon>Vertebrata</taxon>
        <taxon>Euteleostomi</taxon>
        <taxon>Lepidosauria</taxon>
        <taxon>Squamata</taxon>
        <taxon>Bifurcata</taxon>
        <taxon>Unidentata</taxon>
        <taxon>Episquamata</taxon>
        <taxon>Toxicofera</taxon>
        <taxon>Serpentes</taxon>
        <taxon>Colubroidea</taxon>
        <taxon>Elapidae</taxon>
        <taxon>Hydrophiinae</taxon>
        <taxon>Pseudonaja</taxon>
    </lineage>
</organism>
<feature type="region of interest" description="Disordered" evidence="6">
    <location>
        <begin position="149"/>
        <end position="171"/>
    </location>
</feature>
<evidence type="ECO:0008006" key="9">
    <source>
        <dbReference type="Google" id="ProtNLM"/>
    </source>
</evidence>
<evidence type="ECO:0000256" key="1">
    <source>
        <dbReference type="ARBA" id="ARBA00004536"/>
    </source>
</evidence>
<proteinExistence type="inferred from homology"/>
<comment type="similarity">
    <text evidence="2">Belongs to the CCDC85 family.</text>
</comment>
<feature type="coiled-coil region" evidence="5">
    <location>
        <begin position="26"/>
        <end position="60"/>
    </location>
</feature>
<dbReference type="AlphaFoldDB" id="A0A670YZB9"/>
<dbReference type="Ensembl" id="ENSPTXT00000016837.1">
    <property type="protein sequence ID" value="ENSPTXP00000016334.1"/>
    <property type="gene ID" value="ENSPTXG00000011299.1"/>
</dbReference>
<reference evidence="7" key="1">
    <citation type="submission" date="2025-08" db="UniProtKB">
        <authorList>
            <consortium name="Ensembl"/>
        </authorList>
    </citation>
    <scope>IDENTIFICATION</scope>
</reference>
<accession>A0A670YZB9</accession>
<keyword evidence="8" id="KW-1185">Reference proteome</keyword>
<evidence type="ECO:0000256" key="5">
    <source>
        <dbReference type="SAM" id="Coils"/>
    </source>
</evidence>
<keyword evidence="4 5" id="KW-0175">Coiled coil</keyword>
<dbReference type="GeneTree" id="ENSGT00940000162317"/>
<dbReference type="InterPro" id="IPR019359">
    <property type="entry name" value="CCDC85"/>
</dbReference>
<evidence type="ECO:0000256" key="4">
    <source>
        <dbReference type="ARBA" id="ARBA00023054"/>
    </source>
</evidence>